<proteinExistence type="predicted"/>
<feature type="compositionally biased region" description="Low complexity" evidence="1">
    <location>
        <begin position="16"/>
        <end position="32"/>
    </location>
</feature>
<reference evidence="3" key="1">
    <citation type="journal article" date="2011" name="Nat. Biotechnol.">
        <title>The genomic sequence of the Chinese hamster ovary (CHO)-K1 cell line.</title>
        <authorList>
            <person name="Xu X."/>
            <person name="Nagarajan H."/>
            <person name="Lewis N.E."/>
            <person name="Pan S."/>
            <person name="Cai Z."/>
            <person name="Liu X."/>
            <person name="Chen W."/>
            <person name="Xie M."/>
            <person name="Wang W."/>
            <person name="Hammond S."/>
            <person name="Andersen M.R."/>
            <person name="Neff N."/>
            <person name="Passarelli B."/>
            <person name="Koh W."/>
            <person name="Fan H.C."/>
            <person name="Wang J."/>
            <person name="Gui Y."/>
            <person name="Lee K.H."/>
            <person name="Betenbaugh M.J."/>
            <person name="Quake S.R."/>
            <person name="Famili I."/>
            <person name="Palsson B.O."/>
            <person name="Wang J."/>
        </authorList>
    </citation>
    <scope>NUCLEOTIDE SEQUENCE [LARGE SCALE GENOMIC DNA]</scope>
    <source>
        <strain evidence="3">CHO K1 cell line</strain>
    </source>
</reference>
<sequence>MQVGGRVSECKEQDQRGPGMSSRPSRPRASPSTCSQNNQQKNHLVKYKDSP</sequence>
<evidence type="ECO:0000256" key="1">
    <source>
        <dbReference type="SAM" id="MobiDB-lite"/>
    </source>
</evidence>
<dbReference type="InParanoid" id="G3IQE0"/>
<feature type="compositionally biased region" description="Polar residues" evidence="1">
    <location>
        <begin position="33"/>
        <end position="42"/>
    </location>
</feature>
<accession>G3IQE0</accession>
<protein>
    <submittedName>
        <fullName evidence="2">Uncharacterized protein</fullName>
    </submittedName>
</protein>
<organism evidence="2 3">
    <name type="scientific">Cricetulus griseus</name>
    <name type="common">Chinese hamster</name>
    <name type="synonym">Cricetulus barabensis griseus</name>
    <dbReference type="NCBI Taxonomy" id="10029"/>
    <lineage>
        <taxon>Eukaryota</taxon>
        <taxon>Metazoa</taxon>
        <taxon>Chordata</taxon>
        <taxon>Craniata</taxon>
        <taxon>Vertebrata</taxon>
        <taxon>Euteleostomi</taxon>
        <taxon>Mammalia</taxon>
        <taxon>Eutheria</taxon>
        <taxon>Euarchontoglires</taxon>
        <taxon>Glires</taxon>
        <taxon>Rodentia</taxon>
        <taxon>Myomorpha</taxon>
        <taxon>Muroidea</taxon>
        <taxon>Cricetidae</taxon>
        <taxon>Cricetinae</taxon>
        <taxon>Cricetulus</taxon>
    </lineage>
</organism>
<evidence type="ECO:0000313" key="3">
    <source>
        <dbReference type="Proteomes" id="UP000001075"/>
    </source>
</evidence>
<dbReference type="EMBL" id="JH087682">
    <property type="protein sequence ID" value="EGV91143.1"/>
    <property type="molecule type" value="Genomic_DNA"/>
</dbReference>
<gene>
    <name evidence="2" type="ORF">I79_026272</name>
</gene>
<dbReference type="Proteomes" id="UP000001075">
    <property type="component" value="Unassembled WGS sequence"/>
</dbReference>
<evidence type="ECO:0000313" key="2">
    <source>
        <dbReference type="EMBL" id="EGV91143.1"/>
    </source>
</evidence>
<feature type="region of interest" description="Disordered" evidence="1">
    <location>
        <begin position="1"/>
        <end position="51"/>
    </location>
</feature>
<name>G3IQE0_CRIGR</name>
<dbReference type="AlphaFoldDB" id="G3IQE0"/>